<sequence>MLTRGIGSISKGIKEARISFKGVAEMKDAAKNLAEGAAHSEIWSRGENRAAILSRIGRRFREDSLSRVTDDAASESGVIDRASVPEVQDDVGSIAPLPQTQQWFVTNPDPSSSNLNTPVGGRFPSSELPIPQTVDVFTPRMLVLQRLVVPSPPSTVTQQTTIRSPVWTESMISDVNGNAVTPPGNRQSDLTSFLDDGSIAHGAAASIRSDPSLVTQPRNFHQRPPSVLRNPQDLASMSSARPSQLQPRSRNPMSRYMDQVLEESDEWLQRPVQFSNRNQGSGPGSPDSMMPEAPTPGRINANLGRRSQFPPVDTNLANVPPGERGIRHFNSRSMADYGRMAHVGIPGIMEVQREQHEQTYHRAPPERLERQDSEAVARAKEKEMQKLLRKSL</sequence>
<dbReference type="EMBL" id="JBHGVX010000002">
    <property type="protein sequence ID" value="KAL1799366.1"/>
    <property type="molecule type" value="Genomic_DNA"/>
</dbReference>
<reference evidence="2 3" key="1">
    <citation type="submission" date="2024-09" db="EMBL/GenBank/DDBJ databases">
        <title>T2T genomes of carrot and Alternaria dauci and their utility for understanding host-pathogen interaction during carrot leaf blight disease.</title>
        <authorList>
            <person name="Liu W."/>
            <person name="Xu S."/>
            <person name="Ou C."/>
            <person name="Liu X."/>
            <person name="Zhuang F."/>
            <person name="Deng X.W."/>
        </authorList>
    </citation>
    <scope>NUCLEOTIDE SEQUENCE [LARGE SCALE GENOMIC DNA]</scope>
    <source>
        <strain evidence="2 3">A2016</strain>
    </source>
</reference>
<dbReference type="Proteomes" id="UP001578633">
    <property type="component" value="Chromosome 2"/>
</dbReference>
<dbReference type="GeneID" id="96083725"/>
<feature type="region of interest" description="Disordered" evidence="1">
    <location>
        <begin position="305"/>
        <end position="324"/>
    </location>
</feature>
<proteinExistence type="predicted"/>
<evidence type="ECO:0000313" key="2">
    <source>
        <dbReference type="EMBL" id="KAL1799366.1"/>
    </source>
</evidence>
<comment type="caution">
    <text evidence="2">The sequence shown here is derived from an EMBL/GenBank/DDBJ whole genome shotgun (WGS) entry which is preliminary data.</text>
</comment>
<feature type="region of interest" description="Disordered" evidence="1">
    <location>
        <begin position="268"/>
        <end position="297"/>
    </location>
</feature>
<feature type="compositionally biased region" description="Polar residues" evidence="1">
    <location>
        <begin position="233"/>
        <end position="252"/>
    </location>
</feature>
<accession>A0ABR3USB3</accession>
<feature type="region of interest" description="Disordered" evidence="1">
    <location>
        <begin position="207"/>
        <end position="252"/>
    </location>
</feature>
<name>A0ABR3USB3_9PLEO</name>
<evidence type="ECO:0000256" key="1">
    <source>
        <dbReference type="SAM" id="MobiDB-lite"/>
    </source>
</evidence>
<keyword evidence="3" id="KW-1185">Reference proteome</keyword>
<feature type="compositionally biased region" description="Basic and acidic residues" evidence="1">
    <location>
        <begin position="352"/>
        <end position="386"/>
    </location>
</feature>
<protein>
    <submittedName>
        <fullName evidence="2">Uncharacterized protein</fullName>
    </submittedName>
</protein>
<gene>
    <name evidence="2" type="ORF">ACET3X_003403</name>
</gene>
<dbReference type="RefSeq" id="XP_069309950.1">
    <property type="nucleotide sequence ID" value="XM_069448674.1"/>
</dbReference>
<evidence type="ECO:0000313" key="3">
    <source>
        <dbReference type="Proteomes" id="UP001578633"/>
    </source>
</evidence>
<organism evidence="2 3">
    <name type="scientific">Alternaria dauci</name>
    <dbReference type="NCBI Taxonomy" id="48095"/>
    <lineage>
        <taxon>Eukaryota</taxon>
        <taxon>Fungi</taxon>
        <taxon>Dikarya</taxon>
        <taxon>Ascomycota</taxon>
        <taxon>Pezizomycotina</taxon>
        <taxon>Dothideomycetes</taxon>
        <taxon>Pleosporomycetidae</taxon>
        <taxon>Pleosporales</taxon>
        <taxon>Pleosporineae</taxon>
        <taxon>Pleosporaceae</taxon>
        <taxon>Alternaria</taxon>
        <taxon>Alternaria sect. Porri</taxon>
    </lineage>
</organism>
<feature type="region of interest" description="Disordered" evidence="1">
    <location>
        <begin position="352"/>
        <end position="392"/>
    </location>
</feature>